<evidence type="ECO:0000313" key="3">
    <source>
        <dbReference type="Proteomes" id="UP000189274"/>
    </source>
</evidence>
<dbReference type="Proteomes" id="UP000189274">
    <property type="component" value="Unassembled WGS sequence"/>
</dbReference>
<organism evidence="2 3">
    <name type="scientific">Pichia kudriavzevii</name>
    <name type="common">Yeast</name>
    <name type="synonym">Issatchenkia orientalis</name>
    <dbReference type="NCBI Taxonomy" id="4909"/>
    <lineage>
        <taxon>Eukaryota</taxon>
        <taxon>Fungi</taxon>
        <taxon>Dikarya</taxon>
        <taxon>Ascomycota</taxon>
        <taxon>Saccharomycotina</taxon>
        <taxon>Pichiomycetes</taxon>
        <taxon>Pichiales</taxon>
        <taxon>Pichiaceae</taxon>
        <taxon>Pichia</taxon>
    </lineage>
</organism>
<feature type="region of interest" description="Disordered" evidence="1">
    <location>
        <begin position="1"/>
        <end position="52"/>
    </location>
</feature>
<evidence type="ECO:0000313" key="2">
    <source>
        <dbReference type="EMBL" id="ONH75286.1"/>
    </source>
</evidence>
<dbReference type="EMBL" id="MQVM01000007">
    <property type="protein sequence ID" value="ONH75286.1"/>
    <property type="molecule type" value="Genomic_DNA"/>
</dbReference>
<dbReference type="AlphaFoldDB" id="A0A1V2LPA1"/>
<dbReference type="VEuPathDB" id="FungiDB:C5L36_0D06070"/>
<protein>
    <submittedName>
        <fullName evidence="2">Uncharacterized protein</fullName>
    </submittedName>
</protein>
<evidence type="ECO:0000256" key="1">
    <source>
        <dbReference type="SAM" id="MobiDB-lite"/>
    </source>
</evidence>
<feature type="compositionally biased region" description="Polar residues" evidence="1">
    <location>
        <begin position="37"/>
        <end position="51"/>
    </location>
</feature>
<gene>
    <name evidence="2" type="ORF">BOH78_1888</name>
</gene>
<reference evidence="3" key="1">
    <citation type="journal article" date="2017" name="Genome Announc.">
        <title>Genome sequences of Cyberlindnera fabianii 65, Pichia kudriavzevii 129, and Saccharomyces cerevisiae 131 isolated from fermented masau fruits in Zimbabwe.</title>
        <authorList>
            <person name="van Rijswijck I.M.H."/>
            <person name="Derks M.F.L."/>
            <person name="Abee T."/>
            <person name="de Ridder D."/>
            <person name="Smid E.J."/>
        </authorList>
    </citation>
    <scope>NUCLEOTIDE SEQUENCE [LARGE SCALE GENOMIC DNA]</scope>
    <source>
        <strain evidence="3">129</strain>
    </source>
</reference>
<name>A0A1V2LPA1_PICKU</name>
<accession>A0A1V2LPA1</accession>
<comment type="caution">
    <text evidence="2">The sequence shown here is derived from an EMBL/GenBank/DDBJ whole genome shotgun (WGS) entry which is preliminary data.</text>
</comment>
<sequence length="145" mass="15801">MAVPPSTGLEGMKTDKSAAQTEDLDVKEIPEVPPPSQSTKTEPTSMSMSTNARKDSVVMPLNTGSVAPQQKSAATAPTTLQNQISTNIQKKPTGKQQKTLGDMTQEMKETLNKTVEELEKSDAEFNRLVGNVEKRIASLRLKMRN</sequence>
<proteinExistence type="predicted"/>